<feature type="domain" description="Ketoreductase" evidence="5">
    <location>
        <begin position="8"/>
        <end position="208"/>
    </location>
</feature>
<dbReference type="PROSITE" id="PS00061">
    <property type="entry name" value="ADH_SHORT"/>
    <property type="match status" value="1"/>
</dbReference>
<dbReference type="PANTHER" id="PTHR44196">
    <property type="entry name" value="DEHYDROGENASE/REDUCTASE SDR FAMILY MEMBER 7B"/>
    <property type="match status" value="1"/>
</dbReference>
<dbReference type="InterPro" id="IPR036291">
    <property type="entry name" value="NAD(P)-bd_dom_sf"/>
</dbReference>
<dbReference type="SUPFAM" id="SSF51735">
    <property type="entry name" value="NAD(P)-binding Rossmann-fold domains"/>
    <property type="match status" value="1"/>
</dbReference>
<evidence type="ECO:0000256" key="1">
    <source>
        <dbReference type="ARBA" id="ARBA00006484"/>
    </source>
</evidence>
<keyword evidence="7" id="KW-1185">Reference proteome</keyword>
<accession>A0A6G8Q420</accession>
<reference evidence="6 7" key="1">
    <citation type="submission" date="2019-10" db="EMBL/GenBank/DDBJ databases">
        <title>Rubrobacter sp nov SCSIO 52090 isolated from a deep-sea sediment in the South China Sea.</title>
        <authorList>
            <person name="Chen R.W."/>
        </authorList>
    </citation>
    <scope>NUCLEOTIDE SEQUENCE [LARGE SCALE GENOMIC DNA]</scope>
    <source>
        <strain evidence="6 7">SCSIO 52909</strain>
    </source>
</reference>
<proteinExistence type="inferred from homology"/>
<protein>
    <submittedName>
        <fullName evidence="6">SDR family NAD(P)-dependent oxidoreductase</fullName>
    </submittedName>
</protein>
<gene>
    <name evidence="6" type="ORF">GBA63_00105</name>
</gene>
<dbReference type="InterPro" id="IPR057326">
    <property type="entry name" value="KR_dom"/>
</dbReference>
<dbReference type="PRINTS" id="PR00081">
    <property type="entry name" value="GDHRDH"/>
</dbReference>
<sequence>MEHPLEGKVAVVTGASSGIGEAAVLELASRGASVVAAARSAEKLKDLARRAAASGVLAVETDVSDRDSVEAMIERVLGEFGRLDVLVNNAGLGLSGRVAELRAEDLRYVFEVNAVGPLNCMQAALPHMGRGGRIINVSSVVGKRAIPKVGGYCSTKFALNALSDSLRVEVADRGISVTSVYPGTTRTSFRDNSRRTKDEKRGWRPKGVTPDKVAKKIAAAAEKGPRDVYVTLSDRLFVAGVTLFPGLTDRALRSWAKD</sequence>
<dbReference type="PRINTS" id="PR00080">
    <property type="entry name" value="SDRFAMILY"/>
</dbReference>
<evidence type="ECO:0000313" key="7">
    <source>
        <dbReference type="Proteomes" id="UP000501452"/>
    </source>
</evidence>
<keyword evidence="2" id="KW-0560">Oxidoreductase</keyword>
<name>A0A6G8Q420_9ACTN</name>
<dbReference type="InterPro" id="IPR002347">
    <property type="entry name" value="SDR_fam"/>
</dbReference>
<dbReference type="InterPro" id="IPR020904">
    <property type="entry name" value="Sc_DH/Rdtase_CS"/>
</dbReference>
<feature type="compositionally biased region" description="Basic and acidic residues" evidence="4">
    <location>
        <begin position="188"/>
        <end position="202"/>
    </location>
</feature>
<evidence type="ECO:0000313" key="6">
    <source>
        <dbReference type="EMBL" id="QIN81193.1"/>
    </source>
</evidence>
<evidence type="ECO:0000259" key="5">
    <source>
        <dbReference type="SMART" id="SM00822"/>
    </source>
</evidence>
<dbReference type="SMART" id="SM00822">
    <property type="entry name" value="PKS_KR"/>
    <property type="match status" value="1"/>
</dbReference>
<feature type="region of interest" description="Disordered" evidence="4">
    <location>
        <begin position="186"/>
        <end position="208"/>
    </location>
</feature>
<organism evidence="6 7">
    <name type="scientific">Rubrobacter tropicus</name>
    <dbReference type="NCBI Taxonomy" id="2653851"/>
    <lineage>
        <taxon>Bacteria</taxon>
        <taxon>Bacillati</taxon>
        <taxon>Actinomycetota</taxon>
        <taxon>Rubrobacteria</taxon>
        <taxon>Rubrobacterales</taxon>
        <taxon>Rubrobacteraceae</taxon>
        <taxon>Rubrobacter</taxon>
    </lineage>
</organism>
<dbReference type="Pfam" id="PF00106">
    <property type="entry name" value="adh_short"/>
    <property type="match status" value="1"/>
</dbReference>
<dbReference type="Proteomes" id="UP000501452">
    <property type="component" value="Chromosome"/>
</dbReference>
<evidence type="ECO:0000256" key="2">
    <source>
        <dbReference type="ARBA" id="ARBA00023002"/>
    </source>
</evidence>
<evidence type="ECO:0000256" key="3">
    <source>
        <dbReference type="RuleBase" id="RU000363"/>
    </source>
</evidence>
<dbReference type="FunFam" id="3.40.50.720:FF:000084">
    <property type="entry name" value="Short-chain dehydrogenase reductase"/>
    <property type="match status" value="1"/>
</dbReference>
<dbReference type="KEGG" id="rub:GBA63_00105"/>
<dbReference type="GO" id="GO:0016491">
    <property type="term" value="F:oxidoreductase activity"/>
    <property type="evidence" value="ECO:0007669"/>
    <property type="project" value="UniProtKB-KW"/>
</dbReference>
<dbReference type="EMBL" id="CP045119">
    <property type="protein sequence ID" value="QIN81193.1"/>
    <property type="molecule type" value="Genomic_DNA"/>
</dbReference>
<dbReference type="Gene3D" id="3.40.50.720">
    <property type="entry name" value="NAD(P)-binding Rossmann-like Domain"/>
    <property type="match status" value="1"/>
</dbReference>
<dbReference type="GO" id="GO:0016020">
    <property type="term" value="C:membrane"/>
    <property type="evidence" value="ECO:0007669"/>
    <property type="project" value="TreeGrafter"/>
</dbReference>
<evidence type="ECO:0000256" key="4">
    <source>
        <dbReference type="SAM" id="MobiDB-lite"/>
    </source>
</evidence>
<dbReference type="PANTHER" id="PTHR44196:SF1">
    <property type="entry name" value="DEHYDROGENASE_REDUCTASE SDR FAMILY MEMBER 7B"/>
    <property type="match status" value="1"/>
</dbReference>
<comment type="similarity">
    <text evidence="1 3">Belongs to the short-chain dehydrogenases/reductases (SDR) family.</text>
</comment>
<dbReference type="AlphaFoldDB" id="A0A6G8Q420"/>